<dbReference type="AlphaFoldDB" id="A0A2T0RYL7"/>
<evidence type="ECO:0000313" key="2">
    <source>
        <dbReference type="Proteomes" id="UP000239480"/>
    </source>
</evidence>
<sequence length="85" mass="9582">MIRKNDLQTAHGHSARHRDRILGSRICGCFCCLRTFGSDAITDWTDGGETALCPHCEVDAVLGDGSFQPLTAEFLTRMNRHWFRT</sequence>
<keyword evidence="2" id="KW-1185">Reference proteome</keyword>
<reference evidence="1 2" key="1">
    <citation type="submission" date="2018-03" db="EMBL/GenBank/DDBJ databases">
        <title>Genomic Encyclopedia of Archaeal and Bacterial Type Strains, Phase II (KMG-II): from individual species to whole genera.</title>
        <authorList>
            <person name="Goeker M."/>
        </authorList>
    </citation>
    <scope>NUCLEOTIDE SEQUENCE [LARGE SCALE GENOMIC DNA]</scope>
    <source>
        <strain evidence="1 2">DSM 29328</strain>
    </source>
</reference>
<dbReference type="RefSeq" id="WP_106203062.1">
    <property type="nucleotide sequence ID" value="NZ_PVTD01000001.1"/>
</dbReference>
<evidence type="ECO:0008006" key="3">
    <source>
        <dbReference type="Google" id="ProtNLM"/>
    </source>
</evidence>
<evidence type="ECO:0000313" key="1">
    <source>
        <dbReference type="EMBL" id="PRY26271.1"/>
    </source>
</evidence>
<protein>
    <recommendedName>
        <fullName evidence="3">Cytoplasmic protein</fullName>
    </recommendedName>
</protein>
<proteinExistence type="predicted"/>
<dbReference type="Proteomes" id="UP000239480">
    <property type="component" value="Unassembled WGS sequence"/>
</dbReference>
<comment type="caution">
    <text evidence="1">The sequence shown here is derived from an EMBL/GenBank/DDBJ whole genome shotgun (WGS) entry which is preliminary data.</text>
</comment>
<dbReference type="EMBL" id="PVTD01000001">
    <property type="protein sequence ID" value="PRY26271.1"/>
    <property type="molecule type" value="Genomic_DNA"/>
</dbReference>
<accession>A0A2T0RYL7</accession>
<gene>
    <name evidence="1" type="ORF">CLV78_101366</name>
</gene>
<name>A0A2T0RYL7_9RHOB</name>
<dbReference type="OrthoDB" id="9800296at2"/>
<organism evidence="1 2">
    <name type="scientific">Aliiruegeria haliotis</name>
    <dbReference type="NCBI Taxonomy" id="1280846"/>
    <lineage>
        <taxon>Bacteria</taxon>
        <taxon>Pseudomonadati</taxon>
        <taxon>Pseudomonadota</taxon>
        <taxon>Alphaproteobacteria</taxon>
        <taxon>Rhodobacterales</taxon>
        <taxon>Roseobacteraceae</taxon>
        <taxon>Aliiruegeria</taxon>
    </lineage>
</organism>